<gene>
    <name evidence="1" type="ORF">JM93_03851</name>
</gene>
<dbReference type="OrthoDB" id="7159482at2"/>
<dbReference type="EMBL" id="VLLF01000010">
    <property type="protein sequence ID" value="TWI81889.1"/>
    <property type="molecule type" value="Genomic_DNA"/>
</dbReference>
<dbReference type="RefSeq" id="WP_145346516.1">
    <property type="nucleotide sequence ID" value="NZ_SMLY01000072.1"/>
</dbReference>
<accession>A0A562SKQ9</accession>
<sequence>MSETEEKASQFGAGSATTMISAPQQSGQVHKPVVVFNRRELDIILRLYGRMVAEGEWRDYAMDLLKDRAVFSVFRRTSEMPLFRIEKDPKLAKRQGAYSVVAAGGMILKRGHDLAQVLKVLEKKRHLRLVDA</sequence>
<reference evidence="1 2" key="1">
    <citation type="submission" date="2019-07" db="EMBL/GenBank/DDBJ databases">
        <title>Genomic Encyclopedia of Archaeal and Bacterial Type Strains, Phase II (KMG-II): from individual species to whole genera.</title>
        <authorList>
            <person name="Goeker M."/>
        </authorList>
    </citation>
    <scope>NUCLEOTIDE SEQUENCE [LARGE SCALE GENOMIC DNA]</scope>
    <source>
        <strain evidence="1 2">ATCC BAA-252</strain>
    </source>
</reference>
<dbReference type="Pfam" id="PF10984">
    <property type="entry name" value="DUF2794"/>
    <property type="match status" value="1"/>
</dbReference>
<evidence type="ECO:0000313" key="2">
    <source>
        <dbReference type="Proteomes" id="UP000320593"/>
    </source>
</evidence>
<evidence type="ECO:0000313" key="1">
    <source>
        <dbReference type="EMBL" id="TWI81889.1"/>
    </source>
</evidence>
<organism evidence="1 2">
    <name type="scientific">Roseibium hamelinense</name>
    <dbReference type="NCBI Taxonomy" id="150831"/>
    <lineage>
        <taxon>Bacteria</taxon>
        <taxon>Pseudomonadati</taxon>
        <taxon>Pseudomonadota</taxon>
        <taxon>Alphaproteobacteria</taxon>
        <taxon>Hyphomicrobiales</taxon>
        <taxon>Stappiaceae</taxon>
        <taxon>Roseibium</taxon>
    </lineage>
</organism>
<name>A0A562SKQ9_9HYPH</name>
<dbReference type="AlphaFoldDB" id="A0A562SKQ9"/>
<proteinExistence type="predicted"/>
<dbReference type="Proteomes" id="UP000320593">
    <property type="component" value="Unassembled WGS sequence"/>
</dbReference>
<keyword evidence="2" id="KW-1185">Reference proteome</keyword>
<dbReference type="InterPro" id="IPR021252">
    <property type="entry name" value="DUF2794"/>
</dbReference>
<comment type="caution">
    <text evidence="1">The sequence shown here is derived from an EMBL/GenBank/DDBJ whole genome shotgun (WGS) entry which is preliminary data.</text>
</comment>
<protein>
    <submittedName>
        <fullName evidence="1">Uncharacterized protein DUF2794</fullName>
    </submittedName>
</protein>